<dbReference type="GO" id="GO:0036307">
    <property type="term" value="F:23S rRNA (adenine(2030)-N(6))-methyltransferase activity"/>
    <property type="evidence" value="ECO:0007669"/>
    <property type="project" value="UniProtKB-EC"/>
</dbReference>
<comment type="caution">
    <text evidence="2">The sequence shown here is derived from an EMBL/GenBank/DDBJ whole genome shotgun (WGS) entry which is preliminary data.</text>
</comment>
<feature type="binding site" evidence="1">
    <location>
        <position position="42"/>
    </location>
    <ligand>
        <name>S-adenosyl-L-methionine</name>
        <dbReference type="ChEBI" id="CHEBI:59789"/>
    </ligand>
</feature>
<dbReference type="Pfam" id="PF04378">
    <property type="entry name" value="RsmJ"/>
    <property type="match status" value="1"/>
</dbReference>
<keyword evidence="1 2" id="KW-0489">Methyltransferase</keyword>
<keyword evidence="1" id="KW-0694">RNA-binding</keyword>
<gene>
    <name evidence="1" type="primary">rlmJ</name>
    <name evidence="2" type="ORF">ACFSJC_17450</name>
</gene>
<proteinExistence type="inferred from homology"/>
<name>A0ABW4YDD4_9GAMM</name>
<reference evidence="3" key="1">
    <citation type="journal article" date="2019" name="Int. J. Syst. Evol. Microbiol.">
        <title>The Global Catalogue of Microorganisms (GCM) 10K type strain sequencing project: providing services to taxonomists for standard genome sequencing and annotation.</title>
        <authorList>
            <consortium name="The Broad Institute Genomics Platform"/>
            <consortium name="The Broad Institute Genome Sequencing Center for Infectious Disease"/>
            <person name="Wu L."/>
            <person name="Ma J."/>
        </authorList>
    </citation>
    <scope>NUCLEOTIDE SEQUENCE [LARGE SCALE GENOMIC DNA]</scope>
    <source>
        <strain evidence="3">KACC 12597</strain>
    </source>
</reference>
<dbReference type="PANTHER" id="PTHR37426">
    <property type="entry name" value="RIBOSOMAL RNA LARGE SUBUNIT METHYLTRANSFERASE J"/>
    <property type="match status" value="1"/>
</dbReference>
<evidence type="ECO:0000313" key="2">
    <source>
        <dbReference type="EMBL" id="MFD2113636.1"/>
    </source>
</evidence>
<keyword evidence="1" id="KW-0698">rRNA processing</keyword>
<organism evidence="2 3">
    <name type="scientific">Thiorhodococcus fuscus</name>
    <dbReference type="NCBI Taxonomy" id="527200"/>
    <lineage>
        <taxon>Bacteria</taxon>
        <taxon>Pseudomonadati</taxon>
        <taxon>Pseudomonadota</taxon>
        <taxon>Gammaproteobacteria</taxon>
        <taxon>Chromatiales</taxon>
        <taxon>Chromatiaceae</taxon>
        <taxon>Thiorhodococcus</taxon>
    </lineage>
</organism>
<feature type="binding site" evidence="1">
    <location>
        <position position="118"/>
    </location>
    <ligand>
        <name>S-adenosyl-L-methionine</name>
        <dbReference type="ChEBI" id="CHEBI:59789"/>
    </ligand>
</feature>
<evidence type="ECO:0000313" key="3">
    <source>
        <dbReference type="Proteomes" id="UP001597337"/>
    </source>
</evidence>
<dbReference type="InterPro" id="IPR029063">
    <property type="entry name" value="SAM-dependent_MTases_sf"/>
</dbReference>
<dbReference type="EC" id="2.1.1.266" evidence="1"/>
<dbReference type="Gene3D" id="3.40.50.150">
    <property type="entry name" value="Vaccinia Virus protein VP39"/>
    <property type="match status" value="1"/>
</dbReference>
<feature type="binding site" evidence="1">
    <location>
        <position position="19"/>
    </location>
    <ligand>
        <name>S-adenosyl-L-methionine</name>
        <dbReference type="ChEBI" id="CHEBI:59789"/>
    </ligand>
</feature>
<keyword evidence="1" id="KW-0949">S-adenosyl-L-methionine</keyword>
<feature type="binding site" evidence="1">
    <location>
        <begin position="143"/>
        <end position="144"/>
    </location>
    <ligand>
        <name>S-adenosyl-L-methionine</name>
        <dbReference type="ChEBI" id="CHEBI:59789"/>
    </ligand>
</feature>
<dbReference type="Proteomes" id="UP001597337">
    <property type="component" value="Unassembled WGS sequence"/>
</dbReference>
<protein>
    <recommendedName>
        <fullName evidence="1">Ribosomal RNA large subunit methyltransferase J</fullName>
        <ecNumber evidence="1">2.1.1.266</ecNumber>
    </recommendedName>
    <alternativeName>
        <fullName evidence="1">23S rRNA (adenine(2030)-N6)-methyltransferase</fullName>
    </alternativeName>
    <alternativeName>
        <fullName evidence="1">23S rRNA m6A2030 methyltransferase</fullName>
    </alternativeName>
</protein>
<keyword evidence="3" id="KW-1185">Reference proteome</keyword>
<accession>A0ABW4YDD4</accession>
<keyword evidence="1 2" id="KW-0808">Transferase</keyword>
<sequence length="284" mass="31177">MLSYLHGFHAGNHADVLKHGVLTLLIETLTAKPKPLVYLDSHAGAGLYDLNGEQAAKTGEFVDGIGRLWPMRHDLPELAGYFDSIATLNPNGGHARYPGSPELARRLLRPNDRLILMELHKTEVQGLRAALDGDPRVHIHHRNGFEGLPALLPPKPARGLALIDPPYEVKTDYAEVARCLAAAHARWPTGVYAIWYPRLGLDRDQSETLLQGLLDSVPRVLVAELSVRAQTRDFGMHGSGMALVNPPWQFDERLKTLLPQLAAALTLDGTGASGWRVAWREATA</sequence>
<comment type="similarity">
    <text evidence="1">Belongs to the RlmJ family.</text>
</comment>
<dbReference type="RefSeq" id="WP_386028469.1">
    <property type="nucleotide sequence ID" value="NZ_JBHUHX010000052.1"/>
</dbReference>
<dbReference type="SUPFAM" id="SSF53335">
    <property type="entry name" value="S-adenosyl-L-methionine-dependent methyltransferases"/>
    <property type="match status" value="1"/>
</dbReference>
<comment type="subunit">
    <text evidence="1">Monomer.</text>
</comment>
<dbReference type="HAMAP" id="MF_00934">
    <property type="entry name" value="23SrRNA_methyltr_J"/>
    <property type="match status" value="1"/>
</dbReference>
<feature type="binding site" evidence="1">
    <location>
        <position position="164"/>
    </location>
    <ligand>
        <name>S-adenosyl-L-methionine</name>
        <dbReference type="ChEBI" id="CHEBI:59789"/>
    </ligand>
</feature>
<feature type="active site" description="Proton acceptor" evidence="1">
    <location>
        <position position="164"/>
    </location>
</feature>
<dbReference type="EMBL" id="JBHUHX010000052">
    <property type="protein sequence ID" value="MFD2113636.1"/>
    <property type="molecule type" value="Genomic_DNA"/>
</dbReference>
<dbReference type="PANTHER" id="PTHR37426:SF1">
    <property type="entry name" value="RIBOSOMAL RNA LARGE SUBUNIT METHYLTRANSFERASE J"/>
    <property type="match status" value="1"/>
</dbReference>
<dbReference type="InterPro" id="IPR007473">
    <property type="entry name" value="RlmJ"/>
</dbReference>
<comment type="catalytic activity">
    <reaction evidence="1">
        <text>adenosine(2030) in 23S rRNA + S-adenosyl-L-methionine = N(6)-methyladenosine(2030) in 23S rRNA + S-adenosyl-L-homocysteine + H(+)</text>
        <dbReference type="Rhea" id="RHEA:43736"/>
        <dbReference type="Rhea" id="RHEA-COMP:10668"/>
        <dbReference type="Rhea" id="RHEA-COMP:10669"/>
        <dbReference type="ChEBI" id="CHEBI:15378"/>
        <dbReference type="ChEBI" id="CHEBI:57856"/>
        <dbReference type="ChEBI" id="CHEBI:59789"/>
        <dbReference type="ChEBI" id="CHEBI:74411"/>
        <dbReference type="ChEBI" id="CHEBI:74449"/>
        <dbReference type="EC" id="2.1.1.266"/>
    </reaction>
</comment>
<evidence type="ECO:0000256" key="1">
    <source>
        <dbReference type="HAMAP-Rule" id="MF_00934"/>
    </source>
</evidence>
<feature type="site" description="Interaction with substrate rRNA" evidence="1">
    <location>
        <position position="4"/>
    </location>
</feature>
<comment type="function">
    <text evidence="1">Specifically methylates the adenine in position 2030 of 23S rRNA.</text>
</comment>
<feature type="binding site" evidence="1">
    <location>
        <position position="100"/>
    </location>
    <ligand>
        <name>S-adenosyl-L-methionine</name>
        <dbReference type="ChEBI" id="CHEBI:59789"/>
    </ligand>
</feature>